<dbReference type="EMBL" id="BMUU01000007">
    <property type="protein sequence ID" value="GGY46245.1"/>
    <property type="molecule type" value="Genomic_DNA"/>
</dbReference>
<gene>
    <name evidence="1" type="ORF">GCM10010326_45550</name>
</gene>
<dbReference type="Proteomes" id="UP000600946">
    <property type="component" value="Unassembled WGS sequence"/>
</dbReference>
<name>A0ABQ3ADA9_9ACTN</name>
<accession>A0ABQ3ADA9</accession>
<keyword evidence="2" id="KW-1185">Reference proteome</keyword>
<reference evidence="2" key="1">
    <citation type="journal article" date="2019" name="Int. J. Syst. Evol. Microbiol.">
        <title>The Global Catalogue of Microorganisms (GCM) 10K type strain sequencing project: providing services to taxonomists for standard genome sequencing and annotation.</title>
        <authorList>
            <consortium name="The Broad Institute Genomics Platform"/>
            <consortium name="The Broad Institute Genome Sequencing Center for Infectious Disease"/>
            <person name="Wu L."/>
            <person name="Ma J."/>
        </authorList>
    </citation>
    <scope>NUCLEOTIDE SEQUENCE [LARGE SCALE GENOMIC DNA]</scope>
    <source>
        <strain evidence="2">JCM 4594</strain>
    </source>
</reference>
<comment type="caution">
    <text evidence="1">The sequence shown here is derived from an EMBL/GenBank/DDBJ whole genome shotgun (WGS) entry which is preliminary data.</text>
</comment>
<protein>
    <submittedName>
        <fullName evidence="1">Uncharacterized protein</fullName>
    </submittedName>
</protein>
<evidence type="ECO:0000313" key="2">
    <source>
        <dbReference type="Proteomes" id="UP000600946"/>
    </source>
</evidence>
<proteinExistence type="predicted"/>
<sequence>MNGVLDVPVTAVASSGKGGSQSEGDSLGVYVAPLTADGEARRGAPSRGAAGPVGGRALRGTFARWNGHTLP</sequence>
<organism evidence="1 2">
    <name type="scientific">Streptomyces xanthochromogenes</name>
    <dbReference type="NCBI Taxonomy" id="67384"/>
    <lineage>
        <taxon>Bacteria</taxon>
        <taxon>Bacillati</taxon>
        <taxon>Actinomycetota</taxon>
        <taxon>Actinomycetes</taxon>
        <taxon>Kitasatosporales</taxon>
        <taxon>Streptomycetaceae</taxon>
        <taxon>Streptomyces</taxon>
    </lineage>
</organism>
<evidence type="ECO:0000313" key="1">
    <source>
        <dbReference type="EMBL" id="GGY46245.1"/>
    </source>
</evidence>